<evidence type="ECO:0000313" key="1">
    <source>
        <dbReference type="EMBL" id="KKW08512.1"/>
    </source>
</evidence>
<accession>A0A0G1Y0S4</accession>
<proteinExistence type="predicted"/>
<dbReference type="Proteomes" id="UP000033965">
    <property type="component" value="Unassembled WGS sequence"/>
</dbReference>
<evidence type="ECO:0000313" key="2">
    <source>
        <dbReference type="Proteomes" id="UP000033965"/>
    </source>
</evidence>
<dbReference type="EMBL" id="LCPZ01000009">
    <property type="protein sequence ID" value="KKW08512.1"/>
    <property type="molecule type" value="Genomic_DNA"/>
</dbReference>
<protein>
    <submittedName>
        <fullName evidence="1">Uncharacterized protein</fullName>
    </submittedName>
</protein>
<reference evidence="1 2" key="1">
    <citation type="journal article" date="2015" name="Nature">
        <title>rRNA introns, odd ribosomes, and small enigmatic genomes across a large radiation of phyla.</title>
        <authorList>
            <person name="Brown C.T."/>
            <person name="Hug L.A."/>
            <person name="Thomas B.C."/>
            <person name="Sharon I."/>
            <person name="Castelle C.J."/>
            <person name="Singh A."/>
            <person name="Wilkins M.J."/>
            <person name="Williams K.H."/>
            <person name="Banfield J.F."/>
        </authorList>
    </citation>
    <scope>NUCLEOTIDE SEQUENCE [LARGE SCALE GENOMIC DNA]</scope>
</reference>
<comment type="caution">
    <text evidence="1">The sequence shown here is derived from an EMBL/GenBank/DDBJ whole genome shotgun (WGS) entry which is preliminary data.</text>
</comment>
<organism evidence="1 2">
    <name type="scientific">Candidatus Kaiserbacteria bacterium GW2011_GWA2_49_19</name>
    <dbReference type="NCBI Taxonomy" id="1618669"/>
    <lineage>
        <taxon>Bacteria</taxon>
        <taxon>Candidatus Kaiseribacteriota</taxon>
    </lineage>
</organism>
<sequence length="185" mass="20420">MILLAILAVVVGNFALRKSPAQPTNQTPPSAFTGDTFSINLSGYFKTCLDAPVMYKRANGSWKKANTELPGKGLYYLDDKFVGYGMCDAVACAELPKPYTMQLVEYKKEGEKTPPSDSGSTANTLPVYQTVPLSGDIKIDIQYFSESFCFNQFHSFASLFFTFNPATRCAPVVTRSVRRAIYLCV</sequence>
<gene>
    <name evidence="1" type="ORF">UY44_C0009G0025</name>
</gene>
<dbReference type="AlphaFoldDB" id="A0A0G1Y0S4"/>
<name>A0A0G1Y0S4_9BACT</name>